<gene>
    <name evidence="1" type="ORF">CPB84DRAFT_1827860</name>
</gene>
<dbReference type="Proteomes" id="UP000724874">
    <property type="component" value="Unassembled WGS sequence"/>
</dbReference>
<evidence type="ECO:0000313" key="1">
    <source>
        <dbReference type="EMBL" id="KAF8882312.1"/>
    </source>
</evidence>
<evidence type="ECO:0000313" key="2">
    <source>
        <dbReference type="Proteomes" id="UP000724874"/>
    </source>
</evidence>
<dbReference type="OrthoDB" id="2927144at2759"/>
<dbReference type="EMBL" id="JADNYJ010000124">
    <property type="protein sequence ID" value="KAF8882312.1"/>
    <property type="molecule type" value="Genomic_DNA"/>
</dbReference>
<reference evidence="1" key="1">
    <citation type="submission" date="2020-11" db="EMBL/GenBank/DDBJ databases">
        <authorList>
            <consortium name="DOE Joint Genome Institute"/>
            <person name="Ahrendt S."/>
            <person name="Riley R."/>
            <person name="Andreopoulos W."/>
            <person name="LaButti K."/>
            <person name="Pangilinan J."/>
            <person name="Ruiz-duenas F.J."/>
            <person name="Barrasa J.M."/>
            <person name="Sanchez-Garcia M."/>
            <person name="Camarero S."/>
            <person name="Miyauchi S."/>
            <person name="Serrano A."/>
            <person name="Linde D."/>
            <person name="Babiker R."/>
            <person name="Drula E."/>
            <person name="Ayuso-Fernandez I."/>
            <person name="Pacheco R."/>
            <person name="Padilla G."/>
            <person name="Ferreira P."/>
            <person name="Barriuso J."/>
            <person name="Kellner H."/>
            <person name="Castanera R."/>
            <person name="Alfaro M."/>
            <person name="Ramirez L."/>
            <person name="Pisabarro A.G."/>
            <person name="Kuo A."/>
            <person name="Tritt A."/>
            <person name="Lipzen A."/>
            <person name="He G."/>
            <person name="Yan M."/>
            <person name="Ng V."/>
            <person name="Cullen D."/>
            <person name="Martin F."/>
            <person name="Rosso M.-N."/>
            <person name="Henrissat B."/>
            <person name="Hibbett D."/>
            <person name="Martinez A.T."/>
            <person name="Grigoriev I.V."/>
        </authorList>
    </citation>
    <scope>NUCLEOTIDE SEQUENCE</scope>
    <source>
        <strain evidence="1">AH 44721</strain>
    </source>
</reference>
<sequence>MTDADLLLSPEMSWDLDFVGYSLGVYLTSNILNPYTVTALYAVDDQAPTKFTIKNTATEVNPSVVGLILQTPVYPLGQYHIHITFPNVNNHTFLTFWQAIIQKTTSHNLQIFPPRRRKRSKFSDKGSESALAADPFILPRILRIEAMKRRALMEGQSQVRGRSKAEQRPNNVAINTINQPVQRVIVHVDSEDQPDVPEQVVEVLEPPPAYRPVRRSITSLEPPAMEPIPEPTTDVIRIREKVLRCRLRTR</sequence>
<protein>
    <submittedName>
        <fullName evidence="1">Uncharacterized protein</fullName>
    </submittedName>
</protein>
<organism evidence="1 2">
    <name type="scientific">Gymnopilus junonius</name>
    <name type="common">Spectacular rustgill mushroom</name>
    <name type="synonym">Gymnopilus spectabilis subsp. junonius</name>
    <dbReference type="NCBI Taxonomy" id="109634"/>
    <lineage>
        <taxon>Eukaryota</taxon>
        <taxon>Fungi</taxon>
        <taxon>Dikarya</taxon>
        <taxon>Basidiomycota</taxon>
        <taxon>Agaricomycotina</taxon>
        <taxon>Agaricomycetes</taxon>
        <taxon>Agaricomycetidae</taxon>
        <taxon>Agaricales</taxon>
        <taxon>Agaricineae</taxon>
        <taxon>Hymenogastraceae</taxon>
        <taxon>Gymnopilus</taxon>
    </lineage>
</organism>
<dbReference type="AlphaFoldDB" id="A0A9P5NFT1"/>
<comment type="caution">
    <text evidence="1">The sequence shown here is derived from an EMBL/GenBank/DDBJ whole genome shotgun (WGS) entry which is preliminary data.</text>
</comment>
<name>A0A9P5NFT1_GYMJU</name>
<keyword evidence="2" id="KW-1185">Reference proteome</keyword>
<accession>A0A9P5NFT1</accession>
<proteinExistence type="predicted"/>